<feature type="compositionally biased region" description="Pro residues" evidence="1">
    <location>
        <begin position="1"/>
        <end position="11"/>
    </location>
</feature>
<dbReference type="Proteomes" id="UP000307440">
    <property type="component" value="Unassembled WGS sequence"/>
</dbReference>
<evidence type="ECO:0000256" key="1">
    <source>
        <dbReference type="SAM" id="MobiDB-lite"/>
    </source>
</evidence>
<organism evidence="2 3">
    <name type="scientific">Coprinopsis marcescibilis</name>
    <name type="common">Agaric fungus</name>
    <name type="synonym">Psathyrella marcescibilis</name>
    <dbReference type="NCBI Taxonomy" id="230819"/>
    <lineage>
        <taxon>Eukaryota</taxon>
        <taxon>Fungi</taxon>
        <taxon>Dikarya</taxon>
        <taxon>Basidiomycota</taxon>
        <taxon>Agaricomycotina</taxon>
        <taxon>Agaricomycetes</taxon>
        <taxon>Agaricomycetidae</taxon>
        <taxon>Agaricales</taxon>
        <taxon>Agaricineae</taxon>
        <taxon>Psathyrellaceae</taxon>
        <taxon>Coprinopsis</taxon>
    </lineage>
</organism>
<dbReference type="AlphaFoldDB" id="A0A5C3KKD1"/>
<gene>
    <name evidence="2" type="ORF">FA15DRAFT_707760</name>
</gene>
<reference evidence="2 3" key="1">
    <citation type="journal article" date="2019" name="Nat. Ecol. Evol.">
        <title>Megaphylogeny resolves global patterns of mushroom evolution.</title>
        <authorList>
            <person name="Varga T."/>
            <person name="Krizsan K."/>
            <person name="Foldi C."/>
            <person name="Dima B."/>
            <person name="Sanchez-Garcia M."/>
            <person name="Sanchez-Ramirez S."/>
            <person name="Szollosi G.J."/>
            <person name="Szarkandi J.G."/>
            <person name="Papp V."/>
            <person name="Albert L."/>
            <person name="Andreopoulos W."/>
            <person name="Angelini C."/>
            <person name="Antonin V."/>
            <person name="Barry K.W."/>
            <person name="Bougher N.L."/>
            <person name="Buchanan P."/>
            <person name="Buyck B."/>
            <person name="Bense V."/>
            <person name="Catcheside P."/>
            <person name="Chovatia M."/>
            <person name="Cooper J."/>
            <person name="Damon W."/>
            <person name="Desjardin D."/>
            <person name="Finy P."/>
            <person name="Geml J."/>
            <person name="Haridas S."/>
            <person name="Hughes K."/>
            <person name="Justo A."/>
            <person name="Karasinski D."/>
            <person name="Kautmanova I."/>
            <person name="Kiss B."/>
            <person name="Kocsube S."/>
            <person name="Kotiranta H."/>
            <person name="LaButti K.M."/>
            <person name="Lechner B.E."/>
            <person name="Liimatainen K."/>
            <person name="Lipzen A."/>
            <person name="Lukacs Z."/>
            <person name="Mihaltcheva S."/>
            <person name="Morgado L.N."/>
            <person name="Niskanen T."/>
            <person name="Noordeloos M.E."/>
            <person name="Ohm R.A."/>
            <person name="Ortiz-Santana B."/>
            <person name="Ovrebo C."/>
            <person name="Racz N."/>
            <person name="Riley R."/>
            <person name="Savchenko A."/>
            <person name="Shiryaev A."/>
            <person name="Soop K."/>
            <person name="Spirin V."/>
            <person name="Szebenyi C."/>
            <person name="Tomsovsky M."/>
            <person name="Tulloss R.E."/>
            <person name="Uehling J."/>
            <person name="Grigoriev I.V."/>
            <person name="Vagvolgyi C."/>
            <person name="Papp T."/>
            <person name="Martin F.M."/>
            <person name="Miettinen O."/>
            <person name="Hibbett D.S."/>
            <person name="Nagy L.G."/>
        </authorList>
    </citation>
    <scope>NUCLEOTIDE SEQUENCE [LARGE SCALE GENOMIC DNA]</scope>
    <source>
        <strain evidence="2 3">CBS 121175</strain>
    </source>
</reference>
<proteinExistence type="predicted"/>
<feature type="region of interest" description="Disordered" evidence="1">
    <location>
        <begin position="1"/>
        <end position="20"/>
    </location>
</feature>
<accession>A0A5C3KKD1</accession>
<keyword evidence="3" id="KW-1185">Reference proteome</keyword>
<evidence type="ECO:0000313" key="3">
    <source>
        <dbReference type="Proteomes" id="UP000307440"/>
    </source>
</evidence>
<evidence type="ECO:0000313" key="2">
    <source>
        <dbReference type="EMBL" id="TFK20801.1"/>
    </source>
</evidence>
<sequence>MSAPEAPPTPTGNPKSSSTSATVAIDILQGHIFHLTAETIKKEFLVKTGEGADLGGTLYYDDTNDLTGQQVINISSDTKGNLVIAFVKKGRQTARFVCKCPFNCSSSIKADHTLYSQLRTPALFPLIPRGIPEIGSTSKRRKRAIKPSATVLAVAPPQVQCASQVMRVRTIV</sequence>
<protein>
    <submittedName>
        <fullName evidence="2">Uncharacterized protein</fullName>
    </submittedName>
</protein>
<name>A0A5C3KKD1_COPMA</name>
<dbReference type="EMBL" id="ML210287">
    <property type="protein sequence ID" value="TFK20801.1"/>
    <property type="molecule type" value="Genomic_DNA"/>
</dbReference>